<keyword evidence="5" id="KW-0808">Transferase</keyword>
<comment type="caution">
    <text evidence="5">The sequence shown here is derived from an EMBL/GenBank/DDBJ whole genome shotgun (WGS) entry which is preliminary data.</text>
</comment>
<dbReference type="Pfam" id="PF02397">
    <property type="entry name" value="Bac_transf"/>
    <property type="match status" value="1"/>
</dbReference>
<dbReference type="EMBL" id="JACIDJ010000009">
    <property type="protein sequence ID" value="MBB3900306.1"/>
    <property type="molecule type" value="Genomic_DNA"/>
</dbReference>
<accession>A0A840AIE4</accession>
<dbReference type="AlphaFoldDB" id="A0A840AIE4"/>
<reference evidence="5 6" key="1">
    <citation type="submission" date="2020-08" db="EMBL/GenBank/DDBJ databases">
        <title>Genomic Encyclopedia of Type Strains, Phase IV (KMG-IV): sequencing the most valuable type-strain genomes for metagenomic binning, comparative biology and taxonomic classification.</title>
        <authorList>
            <person name="Goeker M."/>
        </authorList>
    </citation>
    <scope>NUCLEOTIDE SEQUENCE [LARGE SCALE GENOMIC DNA]</scope>
    <source>
        <strain evidence="5 6">DSM 19979</strain>
    </source>
</reference>
<comment type="similarity">
    <text evidence="1">Belongs to the bacterial sugar transferase family.</text>
</comment>
<protein>
    <submittedName>
        <fullName evidence="5">Lipopolysaccharide/colanic/teichoic acid biosynthesis glycosyltransferase</fullName>
    </submittedName>
</protein>
<evidence type="ECO:0000259" key="4">
    <source>
        <dbReference type="Pfam" id="PF02397"/>
    </source>
</evidence>
<evidence type="ECO:0000256" key="1">
    <source>
        <dbReference type="ARBA" id="ARBA00006464"/>
    </source>
</evidence>
<name>A0A840AIE4_9PROT</name>
<dbReference type="InterPro" id="IPR003362">
    <property type="entry name" value="Bact_transf"/>
</dbReference>
<keyword evidence="6" id="KW-1185">Reference proteome</keyword>
<dbReference type="PANTHER" id="PTHR30576:SF8">
    <property type="entry name" value="UNDECAPRENYL-PHOSPHATE GALACTOSE PHOSPHOTRANSFERASE"/>
    <property type="match status" value="1"/>
</dbReference>
<dbReference type="GO" id="GO:0000271">
    <property type="term" value="P:polysaccharide biosynthetic process"/>
    <property type="evidence" value="ECO:0007669"/>
    <property type="project" value="UniProtKB-KW"/>
</dbReference>
<feature type="domain" description="Bacterial sugar transferase" evidence="4">
    <location>
        <begin position="7"/>
        <end position="175"/>
    </location>
</feature>
<evidence type="ECO:0000313" key="5">
    <source>
        <dbReference type="EMBL" id="MBB3900306.1"/>
    </source>
</evidence>
<keyword evidence="3" id="KW-0812">Transmembrane</keyword>
<dbReference type="GO" id="GO:0016780">
    <property type="term" value="F:phosphotransferase activity, for other substituted phosphate groups"/>
    <property type="evidence" value="ECO:0007669"/>
    <property type="project" value="TreeGrafter"/>
</dbReference>
<evidence type="ECO:0000256" key="2">
    <source>
        <dbReference type="ARBA" id="ARBA00023169"/>
    </source>
</evidence>
<evidence type="ECO:0000256" key="3">
    <source>
        <dbReference type="SAM" id="Phobius"/>
    </source>
</evidence>
<dbReference type="RefSeq" id="WP_184386527.1">
    <property type="nucleotide sequence ID" value="NZ_JACIDJ010000009.1"/>
</dbReference>
<sequence>MYSAGGKRLLDVAGAALLLLLLSPVLAGVALLVWWRLGRPVLFRQERAGRGGMPFTLWKFRSMRDGPGSDAERLTPLGRALRATALDELPQLVNVLRGEMSLVGPRPLPPAYTPRYTPRQAERLRVRPGLCGLAQSMGRNAVPWEERLEWDARYAARVTAWGDAVIILRCAAVLLRGRGVAAEGHATMPPFEGKGFRGDSREGP</sequence>
<keyword evidence="2" id="KW-0270">Exopolysaccharide synthesis</keyword>
<feature type="transmembrane region" description="Helical" evidence="3">
    <location>
        <begin position="12"/>
        <end position="35"/>
    </location>
</feature>
<organism evidence="5 6">
    <name type="scientific">Roseococcus suduntuyensis</name>
    <dbReference type="NCBI Taxonomy" id="455361"/>
    <lineage>
        <taxon>Bacteria</taxon>
        <taxon>Pseudomonadati</taxon>
        <taxon>Pseudomonadota</taxon>
        <taxon>Alphaproteobacteria</taxon>
        <taxon>Acetobacterales</taxon>
        <taxon>Roseomonadaceae</taxon>
        <taxon>Roseococcus</taxon>
    </lineage>
</organism>
<keyword evidence="3" id="KW-0472">Membrane</keyword>
<gene>
    <name evidence="5" type="ORF">GGQ83_003782</name>
</gene>
<keyword evidence="3" id="KW-1133">Transmembrane helix</keyword>
<dbReference type="Proteomes" id="UP000553193">
    <property type="component" value="Unassembled WGS sequence"/>
</dbReference>
<proteinExistence type="inferred from homology"/>
<dbReference type="PANTHER" id="PTHR30576">
    <property type="entry name" value="COLANIC BIOSYNTHESIS UDP-GLUCOSE LIPID CARRIER TRANSFERASE"/>
    <property type="match status" value="1"/>
</dbReference>
<evidence type="ECO:0000313" key="6">
    <source>
        <dbReference type="Proteomes" id="UP000553193"/>
    </source>
</evidence>